<dbReference type="EMBL" id="AJVK01023315">
    <property type="status" value="NOT_ANNOTATED_CDS"/>
    <property type="molecule type" value="Genomic_DNA"/>
</dbReference>
<sequence>MTTVYAITGAITSYLIILIQFNLAAQKTRSMASNNTITNNTSLLNITGEF</sequence>
<dbReference type="EnsemblMetazoa" id="PPAI013138-RA">
    <property type="protein sequence ID" value="PPAI013138-PA"/>
    <property type="gene ID" value="PPAI013138"/>
</dbReference>
<protein>
    <submittedName>
        <fullName evidence="1">Uncharacterized protein</fullName>
    </submittedName>
</protein>
<keyword evidence="2" id="KW-1185">Reference proteome</keyword>
<dbReference type="AlphaFoldDB" id="A0A240SZ12"/>
<name>A0A240SZ12_PHLPP</name>
<organism evidence="1 2">
    <name type="scientific">Phlebotomus papatasi</name>
    <name type="common">Sandfly</name>
    <dbReference type="NCBI Taxonomy" id="29031"/>
    <lineage>
        <taxon>Eukaryota</taxon>
        <taxon>Metazoa</taxon>
        <taxon>Ecdysozoa</taxon>
        <taxon>Arthropoda</taxon>
        <taxon>Hexapoda</taxon>
        <taxon>Insecta</taxon>
        <taxon>Pterygota</taxon>
        <taxon>Neoptera</taxon>
        <taxon>Endopterygota</taxon>
        <taxon>Diptera</taxon>
        <taxon>Nematocera</taxon>
        <taxon>Psychodoidea</taxon>
        <taxon>Psychodidae</taxon>
        <taxon>Phlebotomus</taxon>
        <taxon>Phlebotomus</taxon>
    </lineage>
</organism>
<dbReference type="Proteomes" id="UP000092462">
    <property type="component" value="Unassembled WGS sequence"/>
</dbReference>
<reference evidence="1" key="1">
    <citation type="submission" date="2022-08" db="UniProtKB">
        <authorList>
            <consortium name="EnsemblMetazoa"/>
        </authorList>
    </citation>
    <scope>IDENTIFICATION</scope>
    <source>
        <strain evidence="1">Israel</strain>
    </source>
</reference>
<proteinExistence type="predicted"/>
<dbReference type="VEuPathDB" id="VectorBase:PPAI013138"/>
<accession>A0A240SZ12</accession>
<evidence type="ECO:0000313" key="1">
    <source>
        <dbReference type="EnsemblMetazoa" id="PPAI013138-PA"/>
    </source>
</evidence>
<evidence type="ECO:0000313" key="2">
    <source>
        <dbReference type="Proteomes" id="UP000092462"/>
    </source>
</evidence>